<dbReference type="InterPro" id="IPR013320">
    <property type="entry name" value="ConA-like_dom_sf"/>
</dbReference>
<keyword evidence="8" id="KW-1185">Reference proteome</keyword>
<keyword evidence="3" id="KW-0326">Glycosidase</keyword>
<dbReference type="PANTHER" id="PTHR34002">
    <property type="entry name" value="BLR1656 PROTEIN"/>
    <property type="match status" value="1"/>
</dbReference>
<evidence type="ECO:0000256" key="2">
    <source>
        <dbReference type="ARBA" id="ARBA00022729"/>
    </source>
</evidence>
<evidence type="ECO:0000256" key="4">
    <source>
        <dbReference type="SAM" id="MobiDB-lite"/>
    </source>
</evidence>
<dbReference type="OMA" id="TKWTWRY"/>
<proteinExistence type="inferred from homology"/>
<evidence type="ECO:0000259" key="6">
    <source>
        <dbReference type="PROSITE" id="PS51164"/>
    </source>
</evidence>
<name>S8AL40_DACHA</name>
<evidence type="ECO:0000256" key="1">
    <source>
        <dbReference type="ARBA" id="ARBA00005519"/>
    </source>
</evidence>
<dbReference type="PANTHER" id="PTHR34002:SF9">
    <property type="entry name" value="XYLOGLUCAN-SPECIFIC ENDO-BETA-1,4-GLUCANASE A"/>
    <property type="match status" value="1"/>
</dbReference>
<dbReference type="PROSITE" id="PS51164">
    <property type="entry name" value="CBM1_2"/>
    <property type="match status" value="1"/>
</dbReference>
<comment type="similarity">
    <text evidence="1 3">Belongs to the glycosyl hydrolase 12 (cellulase H) family.</text>
</comment>
<dbReference type="GO" id="GO:0030248">
    <property type="term" value="F:cellulose binding"/>
    <property type="evidence" value="ECO:0007669"/>
    <property type="project" value="InterPro"/>
</dbReference>
<dbReference type="Gene3D" id="2.60.120.180">
    <property type="match status" value="1"/>
</dbReference>
<feature type="domain" description="CBM1" evidence="6">
    <location>
        <begin position="18"/>
        <end position="54"/>
    </location>
</feature>
<reference evidence="8" key="2">
    <citation type="submission" date="2013-04" db="EMBL/GenBank/DDBJ databases">
        <title>Genomic mechanisms accounting for the adaptation to parasitism in nematode-trapping fungi.</title>
        <authorList>
            <person name="Ahren D.G."/>
        </authorList>
    </citation>
    <scope>NUCLEOTIDE SEQUENCE [LARGE SCALE GENOMIC DNA]</scope>
    <source>
        <strain evidence="8">CBS 200.50</strain>
    </source>
</reference>
<keyword evidence="3" id="KW-0624">Polysaccharide degradation</keyword>
<gene>
    <name evidence="7" type="ORF">H072_4280</name>
</gene>
<dbReference type="InterPro" id="IPR000254">
    <property type="entry name" value="CBD"/>
</dbReference>
<dbReference type="Pfam" id="PF01670">
    <property type="entry name" value="Glyco_hydro_12"/>
    <property type="match status" value="1"/>
</dbReference>
<evidence type="ECO:0000313" key="8">
    <source>
        <dbReference type="Proteomes" id="UP000015100"/>
    </source>
</evidence>
<reference evidence="7 8" key="1">
    <citation type="journal article" date="2013" name="PLoS Genet.">
        <title>Genomic mechanisms accounting for the adaptation to parasitism in nematode-trapping fungi.</title>
        <authorList>
            <person name="Meerupati T."/>
            <person name="Andersson K.M."/>
            <person name="Friman E."/>
            <person name="Kumar D."/>
            <person name="Tunlid A."/>
            <person name="Ahren D."/>
        </authorList>
    </citation>
    <scope>NUCLEOTIDE SEQUENCE [LARGE SCALE GENOMIC DNA]</scope>
    <source>
        <strain evidence="7 8">CBS 200.50</strain>
    </source>
</reference>
<dbReference type="InterPro" id="IPR035971">
    <property type="entry name" value="CBD_sf"/>
</dbReference>
<dbReference type="eggNOG" id="ENOG502RXZE">
    <property type="taxonomic scope" value="Eukaryota"/>
</dbReference>
<feature type="compositionally biased region" description="Low complexity" evidence="4">
    <location>
        <begin position="61"/>
        <end position="80"/>
    </location>
</feature>
<dbReference type="EMBL" id="AQGS01000153">
    <property type="protein sequence ID" value="EPS41796.1"/>
    <property type="molecule type" value="Genomic_DNA"/>
</dbReference>
<sequence length="317" mass="33078">MKQAAVAAVLFAAGFASAQSPAYGQCGGIGWTGPTSCVSGYTCTYSNDWYSQCVPGGSGGTTTKTTTKTTTTSTKTTTKTTTTSTKTTATSVATGADFCGQWDSKDTGTFILYNNLWGSGSATSGSQCTGLDYASGNTIRWHTTWSWQGGQYNVKSYADANLKFTPKKLSALSSVPTTLQFSYANTNGMVANVAYDLFTASASGSSTSEYEIMIWLGAYGGAGPISSSGTTIATPSIDGISWKLYKGPNGQMTVFSFVASNAPVTSWSGDLNNFIKYLTSSQGLPSSQYLNTVQVGTEPFVGTNAKLTVTNYSVAVN</sequence>
<feature type="region of interest" description="Disordered" evidence="4">
    <location>
        <begin position="59"/>
        <end position="80"/>
    </location>
</feature>
<dbReference type="SUPFAM" id="SSF57180">
    <property type="entry name" value="Cellulose-binding domain"/>
    <property type="match status" value="1"/>
</dbReference>
<dbReference type="AlphaFoldDB" id="S8AL40"/>
<dbReference type="STRING" id="1284197.S8AL40"/>
<comment type="caution">
    <text evidence="7">The sequence shown here is derived from an EMBL/GenBank/DDBJ whole genome shotgun (WGS) entry which is preliminary data.</text>
</comment>
<dbReference type="GO" id="GO:0005576">
    <property type="term" value="C:extracellular region"/>
    <property type="evidence" value="ECO:0007669"/>
    <property type="project" value="InterPro"/>
</dbReference>
<dbReference type="InterPro" id="IPR002594">
    <property type="entry name" value="GH12"/>
</dbReference>
<dbReference type="SUPFAM" id="SSF49899">
    <property type="entry name" value="Concanavalin A-like lectins/glucanases"/>
    <property type="match status" value="1"/>
</dbReference>
<evidence type="ECO:0000256" key="3">
    <source>
        <dbReference type="RuleBase" id="RU361163"/>
    </source>
</evidence>
<dbReference type="Pfam" id="PF00734">
    <property type="entry name" value="CBM_1"/>
    <property type="match status" value="1"/>
</dbReference>
<dbReference type="HOGENOM" id="CLU_051064_0_1_1"/>
<protein>
    <recommendedName>
        <fullName evidence="6">CBM1 domain-containing protein</fullName>
    </recommendedName>
</protein>
<dbReference type="Proteomes" id="UP000015100">
    <property type="component" value="Unassembled WGS sequence"/>
</dbReference>
<dbReference type="OrthoDB" id="95118at2759"/>
<dbReference type="PROSITE" id="PS00562">
    <property type="entry name" value="CBM1_1"/>
    <property type="match status" value="1"/>
</dbReference>
<accession>S8AL40</accession>
<organism evidence="7 8">
    <name type="scientific">Dactylellina haptotyla (strain CBS 200.50)</name>
    <name type="common">Nematode-trapping fungus</name>
    <name type="synonym">Monacrosporium haptotylum</name>
    <dbReference type="NCBI Taxonomy" id="1284197"/>
    <lineage>
        <taxon>Eukaryota</taxon>
        <taxon>Fungi</taxon>
        <taxon>Dikarya</taxon>
        <taxon>Ascomycota</taxon>
        <taxon>Pezizomycotina</taxon>
        <taxon>Orbiliomycetes</taxon>
        <taxon>Orbiliales</taxon>
        <taxon>Orbiliaceae</taxon>
        <taxon>Dactylellina</taxon>
    </lineage>
</organism>
<evidence type="ECO:0000256" key="5">
    <source>
        <dbReference type="SAM" id="SignalP"/>
    </source>
</evidence>
<dbReference type="SMART" id="SM00236">
    <property type="entry name" value="fCBD"/>
    <property type="match status" value="1"/>
</dbReference>
<dbReference type="GO" id="GO:0000272">
    <property type="term" value="P:polysaccharide catabolic process"/>
    <property type="evidence" value="ECO:0007669"/>
    <property type="project" value="UniProtKB-KW"/>
</dbReference>
<keyword evidence="3" id="KW-0119">Carbohydrate metabolism</keyword>
<feature type="signal peptide" evidence="5">
    <location>
        <begin position="1"/>
        <end position="18"/>
    </location>
</feature>
<keyword evidence="3" id="KW-0378">Hydrolase</keyword>
<evidence type="ECO:0000313" key="7">
    <source>
        <dbReference type="EMBL" id="EPS41796.1"/>
    </source>
</evidence>
<dbReference type="GO" id="GO:0008810">
    <property type="term" value="F:cellulase activity"/>
    <property type="evidence" value="ECO:0007669"/>
    <property type="project" value="InterPro"/>
</dbReference>
<dbReference type="InterPro" id="IPR013319">
    <property type="entry name" value="GH11/12"/>
</dbReference>
<keyword evidence="2 5" id="KW-0732">Signal</keyword>
<feature type="chain" id="PRO_5004548028" description="CBM1 domain-containing protein" evidence="5">
    <location>
        <begin position="19"/>
        <end position="317"/>
    </location>
</feature>